<dbReference type="Proteomes" id="UP000285138">
    <property type="component" value="Unassembled WGS sequence"/>
</dbReference>
<dbReference type="EMBL" id="QZAA01000063">
    <property type="protein sequence ID" value="RQD77569.1"/>
    <property type="molecule type" value="Genomic_DNA"/>
</dbReference>
<dbReference type="SUPFAM" id="SSF51261">
    <property type="entry name" value="Duplicated hybrid motif"/>
    <property type="match status" value="1"/>
</dbReference>
<evidence type="ECO:0000313" key="1">
    <source>
        <dbReference type="EMBL" id="RQD77569.1"/>
    </source>
</evidence>
<sequence>PELQVGDKVKPRQFIGEIGNSGTSHGVKGIPCGAHLHFEIWIDQQFFGHNLEVDEIREILGEVLQ</sequence>
<feature type="non-terminal residue" evidence="1">
    <location>
        <position position="1"/>
    </location>
</feature>
<name>A0A424YHE7_9FIRM</name>
<dbReference type="InterPro" id="IPR011055">
    <property type="entry name" value="Dup_hybrid_motif"/>
</dbReference>
<protein>
    <submittedName>
        <fullName evidence="1">M23 family peptidase</fullName>
    </submittedName>
</protein>
<dbReference type="AlphaFoldDB" id="A0A424YHE7"/>
<gene>
    <name evidence="1" type="ORF">D5R97_02040</name>
</gene>
<evidence type="ECO:0000313" key="2">
    <source>
        <dbReference type="Proteomes" id="UP000285138"/>
    </source>
</evidence>
<organism evidence="1 2">
    <name type="scientific">Candidatus Syntrophonatronum acetioxidans</name>
    <dbReference type="NCBI Taxonomy" id="1795816"/>
    <lineage>
        <taxon>Bacteria</taxon>
        <taxon>Bacillati</taxon>
        <taxon>Bacillota</taxon>
        <taxon>Clostridia</taxon>
        <taxon>Eubacteriales</taxon>
        <taxon>Syntrophomonadaceae</taxon>
        <taxon>Candidatus Syntrophonatronum</taxon>
    </lineage>
</organism>
<comment type="caution">
    <text evidence="1">The sequence shown here is derived from an EMBL/GenBank/DDBJ whole genome shotgun (WGS) entry which is preliminary data.</text>
</comment>
<accession>A0A424YHE7</accession>
<reference evidence="1 2" key="1">
    <citation type="submission" date="2018-08" db="EMBL/GenBank/DDBJ databases">
        <title>The metabolism and importance of syntrophic acetate oxidation coupled to methane or sulfide production in haloalkaline environments.</title>
        <authorList>
            <person name="Timmers P.H.A."/>
            <person name="Vavourakis C.D."/>
            <person name="Sorokin D.Y."/>
            <person name="Sinninghe Damste J.S."/>
            <person name="Muyzer G."/>
            <person name="Stams A.J.M."/>
            <person name="Plugge C.M."/>
        </authorList>
    </citation>
    <scope>NUCLEOTIDE SEQUENCE [LARGE SCALE GENOMIC DNA]</scope>
    <source>
        <strain evidence="1">MSAO_Bac1</strain>
    </source>
</reference>
<proteinExistence type="predicted"/>
<dbReference type="Gene3D" id="2.70.70.10">
    <property type="entry name" value="Glucose Permease (Domain IIA)"/>
    <property type="match status" value="1"/>
</dbReference>